<dbReference type="AlphaFoldDB" id="A0A7J4IUT9"/>
<keyword evidence="2" id="KW-0378">Hydrolase</keyword>
<organism evidence="2 3">
    <name type="scientific">Candidatus Iainarchaeum sp</name>
    <dbReference type="NCBI Taxonomy" id="3101447"/>
    <lineage>
        <taxon>Archaea</taxon>
        <taxon>Candidatus Iainarchaeota</taxon>
        <taxon>Candidatus Iainarchaeia</taxon>
        <taxon>Candidatus Iainarchaeales</taxon>
        <taxon>Candidatus Iainarchaeaceae</taxon>
        <taxon>Candidatus Iainarchaeum</taxon>
    </lineage>
</organism>
<dbReference type="InterPro" id="IPR002925">
    <property type="entry name" value="Dienelactn_hydro"/>
</dbReference>
<reference evidence="3" key="1">
    <citation type="journal article" date="2020" name="bioRxiv">
        <title>A rank-normalized archaeal taxonomy based on genome phylogeny resolves widespread incomplete and uneven classifications.</title>
        <authorList>
            <person name="Rinke C."/>
            <person name="Chuvochina M."/>
            <person name="Mussig A.J."/>
            <person name="Chaumeil P.-A."/>
            <person name="Waite D.W."/>
            <person name="Whitman W.B."/>
            <person name="Parks D.H."/>
            <person name="Hugenholtz P."/>
        </authorList>
    </citation>
    <scope>NUCLEOTIDE SEQUENCE [LARGE SCALE GENOMIC DNA]</scope>
</reference>
<proteinExistence type="predicted"/>
<dbReference type="SUPFAM" id="SSF53474">
    <property type="entry name" value="alpha/beta-Hydrolases"/>
    <property type="match status" value="1"/>
</dbReference>
<dbReference type="EMBL" id="DUGC01000027">
    <property type="protein sequence ID" value="HIH09281.1"/>
    <property type="molecule type" value="Genomic_DNA"/>
</dbReference>
<dbReference type="PANTHER" id="PTHR46623:SF6">
    <property type="entry name" value="ALPHA_BETA-HYDROLASES SUPERFAMILY PROTEIN"/>
    <property type="match status" value="1"/>
</dbReference>
<dbReference type="GO" id="GO:0016787">
    <property type="term" value="F:hydrolase activity"/>
    <property type="evidence" value="ECO:0007669"/>
    <property type="project" value="UniProtKB-KW"/>
</dbReference>
<dbReference type="Gene3D" id="3.40.50.1820">
    <property type="entry name" value="alpha/beta hydrolase"/>
    <property type="match status" value="1"/>
</dbReference>
<feature type="domain" description="Dienelactone hydrolase" evidence="1">
    <location>
        <begin position="32"/>
        <end position="234"/>
    </location>
</feature>
<evidence type="ECO:0000313" key="2">
    <source>
        <dbReference type="EMBL" id="HIH09281.1"/>
    </source>
</evidence>
<gene>
    <name evidence="2" type="ORF">HA254_01285</name>
</gene>
<dbReference type="InterPro" id="IPR029058">
    <property type="entry name" value="AB_hydrolase_fold"/>
</dbReference>
<dbReference type="Proteomes" id="UP000565078">
    <property type="component" value="Unassembled WGS sequence"/>
</dbReference>
<sequence>MDSGTLLGENIWRSGGHAVNAERVNYFEDSLGYLCRPVEKGPFPEIVVIHWWWGLNSNIHAISGRLASHGYTCLAVDLFNGHIAAGTERAKELSGSLDPVWAIENMQSAVAFLRIEHNAQKIASIGWCFGGGQSMKLALSGEKLDATIIYYGNAQTNHSGLSAIKWPVLGIFGQDDAISVQKVREFERQLIGLKIPNEIIIYSKAGHAFADPSNPAFAPTQARDAWEKTLEFLRGKL</sequence>
<dbReference type="InterPro" id="IPR051049">
    <property type="entry name" value="Dienelactone_hydrolase-like"/>
</dbReference>
<dbReference type="PANTHER" id="PTHR46623">
    <property type="entry name" value="CARBOXYMETHYLENEBUTENOLIDASE-RELATED"/>
    <property type="match status" value="1"/>
</dbReference>
<name>A0A7J4IUT9_9ARCH</name>
<comment type="caution">
    <text evidence="2">The sequence shown here is derived from an EMBL/GenBank/DDBJ whole genome shotgun (WGS) entry which is preliminary data.</text>
</comment>
<accession>A0A7J4IUT9</accession>
<evidence type="ECO:0000259" key="1">
    <source>
        <dbReference type="Pfam" id="PF01738"/>
    </source>
</evidence>
<dbReference type="Pfam" id="PF01738">
    <property type="entry name" value="DLH"/>
    <property type="match status" value="1"/>
</dbReference>
<evidence type="ECO:0000313" key="3">
    <source>
        <dbReference type="Proteomes" id="UP000565078"/>
    </source>
</evidence>
<protein>
    <submittedName>
        <fullName evidence="2">Dienelactone hydrolase family protein</fullName>
    </submittedName>
</protein>